<dbReference type="InterPro" id="IPR011009">
    <property type="entry name" value="Kinase-like_dom_sf"/>
</dbReference>
<name>A0A1V8RLG1_9HYPH</name>
<dbReference type="EMBL" id="MDET01000056">
    <property type="protein sequence ID" value="OQM73789.1"/>
    <property type="molecule type" value="Genomic_DNA"/>
</dbReference>
<dbReference type="Gene3D" id="3.90.1200.10">
    <property type="match status" value="1"/>
</dbReference>
<dbReference type="SUPFAM" id="SSF56112">
    <property type="entry name" value="Protein kinase-like (PK-like)"/>
    <property type="match status" value="1"/>
</dbReference>
<keyword evidence="2" id="KW-0808">Transferase</keyword>
<reference evidence="2 3" key="1">
    <citation type="journal article" date="2016" name="Int. J. Syst. Evol. Microbiol.">
        <title>Pseudaminobacter manganicus sp. nov., isolated from sludge of a manganese mine.</title>
        <authorList>
            <person name="Li J."/>
            <person name="Huang J."/>
            <person name="Liao S."/>
            <person name="Wang G."/>
        </authorList>
    </citation>
    <scope>NUCLEOTIDE SEQUENCE [LARGE SCALE GENOMIC DNA]</scope>
    <source>
        <strain evidence="2 3">JH-7</strain>
    </source>
</reference>
<dbReference type="PANTHER" id="PTHR22603">
    <property type="entry name" value="CHOLINE/ETHANOALAMINE KINASE"/>
    <property type="match status" value="1"/>
</dbReference>
<feature type="domain" description="Aminoglycoside phosphotransferase" evidence="1">
    <location>
        <begin position="15"/>
        <end position="231"/>
    </location>
</feature>
<dbReference type="AlphaFoldDB" id="A0A1V8RLG1"/>
<dbReference type="GO" id="GO:0005737">
    <property type="term" value="C:cytoplasm"/>
    <property type="evidence" value="ECO:0007669"/>
    <property type="project" value="TreeGrafter"/>
</dbReference>
<protein>
    <submittedName>
        <fullName evidence="2">Choline kinase</fullName>
    </submittedName>
</protein>
<keyword evidence="3" id="KW-1185">Reference proteome</keyword>
<evidence type="ECO:0000313" key="2">
    <source>
        <dbReference type="EMBL" id="OQM73789.1"/>
    </source>
</evidence>
<comment type="caution">
    <text evidence="2">The sequence shown here is derived from an EMBL/GenBank/DDBJ whole genome shotgun (WGS) entry which is preliminary data.</text>
</comment>
<evidence type="ECO:0000259" key="1">
    <source>
        <dbReference type="Pfam" id="PF01636"/>
    </source>
</evidence>
<dbReference type="Proteomes" id="UP000191905">
    <property type="component" value="Unassembled WGS sequence"/>
</dbReference>
<dbReference type="InterPro" id="IPR002575">
    <property type="entry name" value="Aminoglycoside_PTrfase"/>
</dbReference>
<gene>
    <name evidence="2" type="ORF">BFN67_07280</name>
</gene>
<evidence type="ECO:0000313" key="3">
    <source>
        <dbReference type="Proteomes" id="UP000191905"/>
    </source>
</evidence>
<sequence>MDSVRALPCWQGRFTVEPLAGGLSNANFLVADEAGRHVVRLGCDYPFHHVDRSRELMTARAAHAAGFAPAVEYAEPGIMVSRFIGARTFAAGDVRADPVRIARLVRGFHEEMPRHVSGAGFMFWVFHVIRDYARTLEAGVSRKAADLPRYLALGEELERAQPPMPIVFGHNDLLPANFLDDGSRLWLIDFEYAGFSTAMFDLAGIASNAGMTSEETGALLAAYLGHAPDAAFLRAHAAMQCASLLREAMWSMVSELYLDAPGADYVAYTEENLTRLAAALDRYRSRYGTELP</sequence>
<keyword evidence="2" id="KW-0418">Kinase</keyword>
<accession>A0A1V8RLG1</accession>
<dbReference type="STRING" id="1873176.BFN67_07280"/>
<dbReference type="Gene3D" id="3.30.200.20">
    <property type="entry name" value="Phosphorylase Kinase, domain 1"/>
    <property type="match status" value="1"/>
</dbReference>
<dbReference type="OrthoDB" id="179763at2"/>
<proteinExistence type="predicted"/>
<organism evidence="2 3">
    <name type="scientific">Manganibacter manganicus</name>
    <dbReference type="NCBI Taxonomy" id="1873176"/>
    <lineage>
        <taxon>Bacteria</taxon>
        <taxon>Pseudomonadati</taxon>
        <taxon>Pseudomonadota</taxon>
        <taxon>Alphaproteobacteria</taxon>
        <taxon>Hyphomicrobiales</taxon>
        <taxon>Phyllobacteriaceae</taxon>
        <taxon>Manganibacter</taxon>
    </lineage>
</organism>
<dbReference type="PANTHER" id="PTHR22603:SF66">
    <property type="entry name" value="ETHANOLAMINE KINASE"/>
    <property type="match status" value="1"/>
</dbReference>
<dbReference type="GO" id="GO:0004305">
    <property type="term" value="F:ethanolamine kinase activity"/>
    <property type="evidence" value="ECO:0007669"/>
    <property type="project" value="TreeGrafter"/>
</dbReference>
<dbReference type="CDD" id="cd05151">
    <property type="entry name" value="ChoK-like"/>
    <property type="match status" value="1"/>
</dbReference>
<dbReference type="GO" id="GO:0006646">
    <property type="term" value="P:phosphatidylethanolamine biosynthetic process"/>
    <property type="evidence" value="ECO:0007669"/>
    <property type="project" value="TreeGrafter"/>
</dbReference>
<dbReference type="Pfam" id="PF01636">
    <property type="entry name" value="APH"/>
    <property type="match status" value="1"/>
</dbReference>